<evidence type="ECO:0000256" key="1">
    <source>
        <dbReference type="ARBA" id="ARBA00023002"/>
    </source>
</evidence>
<organism evidence="2 3">
    <name type="scientific">Yeguia hominis</name>
    <dbReference type="NCBI Taxonomy" id="2763662"/>
    <lineage>
        <taxon>Bacteria</taxon>
        <taxon>Bacillati</taxon>
        <taxon>Bacillota</taxon>
        <taxon>Clostridia</taxon>
        <taxon>Eubacteriales</taxon>
        <taxon>Yeguiaceae</taxon>
        <taxon>Yeguia</taxon>
    </lineage>
</organism>
<dbReference type="Gene3D" id="3.40.50.720">
    <property type="entry name" value="NAD(P)-binding Rossmann-like Domain"/>
    <property type="match status" value="1"/>
</dbReference>
<dbReference type="PANTHER" id="PTHR43157:SF31">
    <property type="entry name" value="PHOSPHATIDYLINOSITOL-GLYCAN BIOSYNTHESIS CLASS F PROTEIN"/>
    <property type="match status" value="1"/>
</dbReference>
<sequence length="286" mass="31666">MKTIVMTGATSGIGLETAKLLAKDGFRVLGVGRDDARCKLAAQIIRAAVPQAEITFFTTNLMQQREVHCAASALTVFIGKNCDGKLYALLNNAGCARGYYMTTEDSYEQQFALNYLAGFLLTYRLFPLLQKAGGRVIMTGSQSHKGIRVHWDDVMLTKRYNPLTAYKQSKLCDILFAKGLNDRCVKQNVHAYTVDPGLVRTEIGNKGAGGLVSAVWSLRKLSGVSPEIPAQTYAFLCNQVQAPKGLYYKQCRERAYSREVTTENADRLFALSERLCGISYDEVCRI</sequence>
<dbReference type="AlphaFoldDB" id="A0A926DB41"/>
<gene>
    <name evidence="2" type="ORF">IAG03_06790</name>
</gene>
<name>A0A926DB41_9FIRM</name>
<keyword evidence="3" id="KW-1185">Reference proteome</keyword>
<evidence type="ECO:0000313" key="2">
    <source>
        <dbReference type="EMBL" id="MBC8533715.1"/>
    </source>
</evidence>
<evidence type="ECO:0000313" key="3">
    <source>
        <dbReference type="Proteomes" id="UP000651482"/>
    </source>
</evidence>
<dbReference type="InterPro" id="IPR036291">
    <property type="entry name" value="NAD(P)-bd_dom_sf"/>
</dbReference>
<proteinExistence type="predicted"/>
<comment type="caution">
    <text evidence="2">The sequence shown here is derived from an EMBL/GenBank/DDBJ whole genome shotgun (WGS) entry which is preliminary data.</text>
</comment>
<dbReference type="PRINTS" id="PR00081">
    <property type="entry name" value="GDHRDH"/>
</dbReference>
<dbReference type="EMBL" id="JACRSN010000008">
    <property type="protein sequence ID" value="MBC8533715.1"/>
    <property type="molecule type" value="Genomic_DNA"/>
</dbReference>
<dbReference type="RefSeq" id="WP_249319342.1">
    <property type="nucleotide sequence ID" value="NZ_JACRSN010000008.1"/>
</dbReference>
<dbReference type="Proteomes" id="UP000651482">
    <property type="component" value="Unassembled WGS sequence"/>
</dbReference>
<dbReference type="PANTHER" id="PTHR43157">
    <property type="entry name" value="PHOSPHATIDYLINOSITOL-GLYCAN BIOSYNTHESIS CLASS F PROTEIN-RELATED"/>
    <property type="match status" value="1"/>
</dbReference>
<dbReference type="Pfam" id="PF00106">
    <property type="entry name" value="adh_short"/>
    <property type="match status" value="1"/>
</dbReference>
<protein>
    <submittedName>
        <fullName evidence="2">SDR family NAD(P)-dependent oxidoreductase</fullName>
    </submittedName>
</protein>
<dbReference type="InterPro" id="IPR002347">
    <property type="entry name" value="SDR_fam"/>
</dbReference>
<accession>A0A926DB41</accession>
<keyword evidence="1" id="KW-0560">Oxidoreductase</keyword>
<dbReference type="GO" id="GO:0016491">
    <property type="term" value="F:oxidoreductase activity"/>
    <property type="evidence" value="ECO:0007669"/>
    <property type="project" value="UniProtKB-KW"/>
</dbReference>
<reference evidence="2" key="1">
    <citation type="submission" date="2020-08" db="EMBL/GenBank/DDBJ databases">
        <title>Genome public.</title>
        <authorList>
            <person name="Liu C."/>
            <person name="Sun Q."/>
        </authorList>
    </citation>
    <scope>NUCLEOTIDE SEQUENCE</scope>
    <source>
        <strain evidence="2">NSJ-40</strain>
    </source>
</reference>
<dbReference type="SUPFAM" id="SSF51735">
    <property type="entry name" value="NAD(P)-binding Rossmann-fold domains"/>
    <property type="match status" value="1"/>
</dbReference>